<proteinExistence type="inferred from homology"/>
<dbReference type="EMBL" id="JH921428">
    <property type="protein sequence ID" value="EKD21151.1"/>
    <property type="molecule type" value="Genomic_DNA"/>
</dbReference>
<dbReference type="InterPro" id="IPR052337">
    <property type="entry name" value="SAT4-like"/>
</dbReference>
<evidence type="ECO:0000259" key="7">
    <source>
        <dbReference type="Pfam" id="PF20684"/>
    </source>
</evidence>
<reference evidence="8 9" key="1">
    <citation type="journal article" date="2012" name="BMC Genomics">
        <title>Sequencing the genome of Marssonina brunnea reveals fungus-poplar co-evolution.</title>
        <authorList>
            <person name="Zhu S."/>
            <person name="Cao Y.-Z."/>
            <person name="Jiang C."/>
            <person name="Tan B.-Y."/>
            <person name="Wang Z."/>
            <person name="Feng S."/>
            <person name="Zhang L."/>
            <person name="Su X.-H."/>
            <person name="Brejova B."/>
            <person name="Vinar T."/>
            <person name="Xu M."/>
            <person name="Wang M.-X."/>
            <person name="Zhang S.-G."/>
            <person name="Huang M.-R."/>
            <person name="Wu R."/>
            <person name="Zhou Y."/>
        </authorList>
    </citation>
    <scope>NUCLEOTIDE SEQUENCE [LARGE SCALE GENOMIC DNA]</scope>
    <source>
        <strain evidence="8 9">MB_m1</strain>
    </source>
</reference>
<evidence type="ECO:0000256" key="4">
    <source>
        <dbReference type="ARBA" id="ARBA00023136"/>
    </source>
</evidence>
<dbReference type="OMA" id="IWSTCET"/>
<feature type="transmembrane region" description="Helical" evidence="6">
    <location>
        <begin position="222"/>
        <end position="244"/>
    </location>
</feature>
<dbReference type="PANTHER" id="PTHR33048:SF96">
    <property type="entry name" value="INTEGRAL MEMBRANE PROTEIN"/>
    <property type="match status" value="1"/>
</dbReference>
<dbReference type="HOGENOM" id="CLU_028200_3_4_1"/>
<dbReference type="OrthoDB" id="3923077at2759"/>
<dbReference type="eggNOG" id="ENOG502SIAS">
    <property type="taxonomic scope" value="Eukaryota"/>
</dbReference>
<gene>
    <name evidence="8" type="ORF">MBM_00264</name>
</gene>
<evidence type="ECO:0000313" key="8">
    <source>
        <dbReference type="EMBL" id="EKD21151.1"/>
    </source>
</evidence>
<comment type="similarity">
    <text evidence="5">Belongs to the SAT4 family.</text>
</comment>
<keyword evidence="9" id="KW-1185">Reference proteome</keyword>
<accession>K1X811</accession>
<evidence type="ECO:0000256" key="6">
    <source>
        <dbReference type="SAM" id="Phobius"/>
    </source>
</evidence>
<dbReference type="Pfam" id="PF20684">
    <property type="entry name" value="Fung_rhodopsin"/>
    <property type="match status" value="1"/>
</dbReference>
<dbReference type="InterPro" id="IPR049326">
    <property type="entry name" value="Rhodopsin_dom_fungi"/>
</dbReference>
<protein>
    <submittedName>
        <fullName evidence="8">Integral membrane protein</fullName>
    </submittedName>
</protein>
<dbReference type="AlphaFoldDB" id="K1X811"/>
<feature type="transmembrane region" description="Helical" evidence="6">
    <location>
        <begin position="188"/>
        <end position="210"/>
    </location>
</feature>
<sequence length="421" mass="47294">MADAIDPSIVMRSQNYDGATRGAQVTGVAVCSLCLTWISFTLRIYVRLGILKFVGREDWLTVAAMAIFTIFCSLCLRATVYGLGAHMKAVTQESLETGTRIVFMCELLYVVTTTVTKVAIAAYFLRLSSKLYQRLTVYITLATVMIFSTMYFFFLIFQCGPISYLWEKYNEDAHGYCLSSDTLSAVTYIHSAMSTITDWAFGILPISFVWNMQMDPRTKFSVILILCLGFFASTATIVRIYYIARLTETSDLSWEGIHLAKWSMVEPAIAITAMNIATLRPLFTRNLFHFASKRFDRSTDAAKDTLRPPDLGTDYNRDNSISGKDFSVEFAALLGLSRVGVTTEIYAGSAPPSESEKWRNKWKRRGESDHQLMERVNESQTELQLLSAEDAAGPSHRELSRGAINWDEGIKTTTVITSRVQ</sequence>
<keyword evidence="4 6" id="KW-0472">Membrane</keyword>
<evidence type="ECO:0000256" key="3">
    <source>
        <dbReference type="ARBA" id="ARBA00022989"/>
    </source>
</evidence>
<feature type="transmembrane region" description="Helical" evidence="6">
    <location>
        <begin position="58"/>
        <end position="81"/>
    </location>
</feature>
<dbReference type="Proteomes" id="UP000006753">
    <property type="component" value="Unassembled WGS sequence"/>
</dbReference>
<dbReference type="KEGG" id="mbe:MBM_00264"/>
<evidence type="ECO:0000256" key="2">
    <source>
        <dbReference type="ARBA" id="ARBA00022692"/>
    </source>
</evidence>
<dbReference type="GeneID" id="18756199"/>
<organism evidence="8 9">
    <name type="scientific">Marssonina brunnea f. sp. multigermtubi (strain MB_m1)</name>
    <name type="common">Marssonina leaf spot fungus</name>
    <dbReference type="NCBI Taxonomy" id="1072389"/>
    <lineage>
        <taxon>Eukaryota</taxon>
        <taxon>Fungi</taxon>
        <taxon>Dikarya</taxon>
        <taxon>Ascomycota</taxon>
        <taxon>Pezizomycotina</taxon>
        <taxon>Leotiomycetes</taxon>
        <taxon>Helotiales</taxon>
        <taxon>Drepanopezizaceae</taxon>
        <taxon>Drepanopeziza</taxon>
    </lineage>
</organism>
<evidence type="ECO:0000313" key="9">
    <source>
        <dbReference type="Proteomes" id="UP000006753"/>
    </source>
</evidence>
<keyword evidence="2 6" id="KW-0812">Transmembrane</keyword>
<dbReference type="PANTHER" id="PTHR33048">
    <property type="entry name" value="PTH11-LIKE INTEGRAL MEMBRANE PROTEIN (AFU_ORTHOLOGUE AFUA_5G11245)"/>
    <property type="match status" value="1"/>
</dbReference>
<feature type="transmembrane region" description="Helical" evidence="6">
    <location>
        <begin position="137"/>
        <end position="157"/>
    </location>
</feature>
<feature type="domain" description="Rhodopsin" evidence="7">
    <location>
        <begin position="42"/>
        <end position="285"/>
    </location>
</feature>
<feature type="transmembrane region" description="Helical" evidence="6">
    <location>
        <begin position="25"/>
        <end position="46"/>
    </location>
</feature>
<comment type="subcellular location">
    <subcellularLocation>
        <location evidence="1">Membrane</location>
        <topology evidence="1">Multi-pass membrane protein</topology>
    </subcellularLocation>
</comment>
<evidence type="ECO:0000256" key="5">
    <source>
        <dbReference type="ARBA" id="ARBA00038359"/>
    </source>
</evidence>
<evidence type="ECO:0000256" key="1">
    <source>
        <dbReference type="ARBA" id="ARBA00004141"/>
    </source>
</evidence>
<keyword evidence="3 6" id="KW-1133">Transmembrane helix</keyword>
<name>K1X811_MARBU</name>
<dbReference type="GO" id="GO:0016020">
    <property type="term" value="C:membrane"/>
    <property type="evidence" value="ECO:0007669"/>
    <property type="project" value="UniProtKB-SubCell"/>
</dbReference>
<feature type="transmembrane region" description="Helical" evidence="6">
    <location>
        <begin position="264"/>
        <end position="283"/>
    </location>
</feature>
<feature type="transmembrane region" description="Helical" evidence="6">
    <location>
        <begin position="101"/>
        <end position="125"/>
    </location>
</feature>
<dbReference type="InParanoid" id="K1X811"/>